<dbReference type="EMBL" id="REGN01005169">
    <property type="protein sequence ID" value="RNA14498.1"/>
    <property type="molecule type" value="Genomic_DNA"/>
</dbReference>
<feature type="region of interest" description="Disordered" evidence="1">
    <location>
        <begin position="1"/>
        <end position="43"/>
    </location>
</feature>
<evidence type="ECO:0000313" key="2">
    <source>
        <dbReference type="EMBL" id="RNA14498.1"/>
    </source>
</evidence>
<comment type="caution">
    <text evidence="2">The sequence shown here is derived from an EMBL/GenBank/DDBJ whole genome shotgun (WGS) entry which is preliminary data.</text>
</comment>
<sequence length="57" mass="6579">MSQIIESDESWSSSTIDRRANDGNDVEDDVNSPTPKRRRCENLPYDPFKTYESLVTL</sequence>
<gene>
    <name evidence="2" type="ORF">BpHYR1_033024</name>
</gene>
<accession>A0A3M7QU35</accession>
<organism evidence="2 3">
    <name type="scientific">Brachionus plicatilis</name>
    <name type="common">Marine rotifer</name>
    <name type="synonym">Brachionus muelleri</name>
    <dbReference type="NCBI Taxonomy" id="10195"/>
    <lineage>
        <taxon>Eukaryota</taxon>
        <taxon>Metazoa</taxon>
        <taxon>Spiralia</taxon>
        <taxon>Gnathifera</taxon>
        <taxon>Rotifera</taxon>
        <taxon>Eurotatoria</taxon>
        <taxon>Monogononta</taxon>
        <taxon>Pseudotrocha</taxon>
        <taxon>Ploima</taxon>
        <taxon>Brachionidae</taxon>
        <taxon>Brachionus</taxon>
    </lineage>
</organism>
<protein>
    <submittedName>
        <fullName evidence="2">Uncharacterized protein</fullName>
    </submittedName>
</protein>
<evidence type="ECO:0000313" key="3">
    <source>
        <dbReference type="Proteomes" id="UP000276133"/>
    </source>
</evidence>
<feature type="compositionally biased region" description="Polar residues" evidence="1">
    <location>
        <begin position="1"/>
        <end position="15"/>
    </location>
</feature>
<reference evidence="2 3" key="1">
    <citation type="journal article" date="2018" name="Sci. Rep.">
        <title>Genomic signatures of local adaptation to the degree of environmental predictability in rotifers.</title>
        <authorList>
            <person name="Franch-Gras L."/>
            <person name="Hahn C."/>
            <person name="Garcia-Roger E.M."/>
            <person name="Carmona M.J."/>
            <person name="Serra M."/>
            <person name="Gomez A."/>
        </authorList>
    </citation>
    <scope>NUCLEOTIDE SEQUENCE [LARGE SCALE GENOMIC DNA]</scope>
    <source>
        <strain evidence="2">HYR1</strain>
    </source>
</reference>
<proteinExistence type="predicted"/>
<dbReference type="AlphaFoldDB" id="A0A3M7QU35"/>
<feature type="non-terminal residue" evidence="2">
    <location>
        <position position="57"/>
    </location>
</feature>
<dbReference type="Proteomes" id="UP000276133">
    <property type="component" value="Unassembled WGS sequence"/>
</dbReference>
<evidence type="ECO:0000256" key="1">
    <source>
        <dbReference type="SAM" id="MobiDB-lite"/>
    </source>
</evidence>
<keyword evidence="3" id="KW-1185">Reference proteome</keyword>
<name>A0A3M7QU35_BRAPC</name>